<organism evidence="1 2">
    <name type="scientific">Mycena rosella</name>
    <name type="common">Pink bonnet</name>
    <name type="synonym">Agaricus rosellus</name>
    <dbReference type="NCBI Taxonomy" id="1033263"/>
    <lineage>
        <taxon>Eukaryota</taxon>
        <taxon>Fungi</taxon>
        <taxon>Dikarya</taxon>
        <taxon>Basidiomycota</taxon>
        <taxon>Agaricomycotina</taxon>
        <taxon>Agaricomycetes</taxon>
        <taxon>Agaricomycetidae</taxon>
        <taxon>Agaricales</taxon>
        <taxon>Marasmiineae</taxon>
        <taxon>Mycenaceae</taxon>
        <taxon>Mycena</taxon>
    </lineage>
</organism>
<evidence type="ECO:0000313" key="1">
    <source>
        <dbReference type="EMBL" id="KAJ7674419.1"/>
    </source>
</evidence>
<accession>A0AAD7G7H9</accession>
<dbReference type="InterPro" id="IPR016181">
    <property type="entry name" value="Acyl_CoA_acyltransferase"/>
</dbReference>
<keyword evidence="2" id="KW-1185">Reference proteome</keyword>
<dbReference type="Proteomes" id="UP001221757">
    <property type="component" value="Unassembled WGS sequence"/>
</dbReference>
<dbReference type="AlphaFoldDB" id="A0AAD7G7H9"/>
<dbReference type="PANTHER" id="PTHR34815:SF2">
    <property type="entry name" value="N-ACETYLTRANSFERASE DOMAIN-CONTAINING PROTEIN"/>
    <property type="match status" value="1"/>
</dbReference>
<dbReference type="EMBL" id="JARKIE010000154">
    <property type="protein sequence ID" value="KAJ7674419.1"/>
    <property type="molecule type" value="Genomic_DNA"/>
</dbReference>
<gene>
    <name evidence="1" type="ORF">B0H17DRAFT_1081941</name>
</gene>
<sequence>MCIRRRIRFKRTGLVVDPAKDAIAEAVTCYAIASVFTPPDNRGKGFARHMMRLLHWVIADEALLPASEFPAAWGAPPLKLEGTRNGHSLALWSDVGDFYSTCGPVPGVRDGLVVRGTDPTMWDVDSTTVSNTILEWIWLDDSGVSHLWVEDAEEIRQDLEIDPSGVTLAFLPT</sequence>
<name>A0AAD7G7H9_MYCRO</name>
<evidence type="ECO:0000313" key="2">
    <source>
        <dbReference type="Proteomes" id="UP001221757"/>
    </source>
</evidence>
<evidence type="ECO:0008006" key="3">
    <source>
        <dbReference type="Google" id="ProtNLM"/>
    </source>
</evidence>
<dbReference type="InterPro" id="IPR053013">
    <property type="entry name" value="LAT"/>
</dbReference>
<protein>
    <recommendedName>
        <fullName evidence="3">N-acetyltransferase domain-containing protein</fullName>
    </recommendedName>
</protein>
<dbReference type="SUPFAM" id="SSF55729">
    <property type="entry name" value="Acyl-CoA N-acyltransferases (Nat)"/>
    <property type="match status" value="1"/>
</dbReference>
<proteinExistence type="predicted"/>
<dbReference type="PANTHER" id="PTHR34815">
    <property type="entry name" value="LYSINE ACETYLTRANSFERASE"/>
    <property type="match status" value="1"/>
</dbReference>
<reference evidence="1" key="1">
    <citation type="submission" date="2023-03" db="EMBL/GenBank/DDBJ databases">
        <title>Massive genome expansion in bonnet fungi (Mycena s.s.) driven by repeated elements and novel gene families across ecological guilds.</title>
        <authorList>
            <consortium name="Lawrence Berkeley National Laboratory"/>
            <person name="Harder C.B."/>
            <person name="Miyauchi S."/>
            <person name="Viragh M."/>
            <person name="Kuo A."/>
            <person name="Thoen E."/>
            <person name="Andreopoulos B."/>
            <person name="Lu D."/>
            <person name="Skrede I."/>
            <person name="Drula E."/>
            <person name="Henrissat B."/>
            <person name="Morin E."/>
            <person name="Kohler A."/>
            <person name="Barry K."/>
            <person name="LaButti K."/>
            <person name="Morin E."/>
            <person name="Salamov A."/>
            <person name="Lipzen A."/>
            <person name="Mereny Z."/>
            <person name="Hegedus B."/>
            <person name="Baldrian P."/>
            <person name="Stursova M."/>
            <person name="Weitz H."/>
            <person name="Taylor A."/>
            <person name="Grigoriev I.V."/>
            <person name="Nagy L.G."/>
            <person name="Martin F."/>
            <person name="Kauserud H."/>
        </authorList>
    </citation>
    <scope>NUCLEOTIDE SEQUENCE</scope>
    <source>
        <strain evidence="1">CBHHK067</strain>
    </source>
</reference>
<comment type="caution">
    <text evidence="1">The sequence shown here is derived from an EMBL/GenBank/DDBJ whole genome shotgun (WGS) entry which is preliminary data.</text>
</comment>